<evidence type="ECO:0000256" key="1">
    <source>
        <dbReference type="SAM" id="MobiDB-lite"/>
    </source>
</evidence>
<feature type="region of interest" description="Disordered" evidence="1">
    <location>
        <begin position="1"/>
        <end position="152"/>
    </location>
</feature>
<sequence length="868" mass="95852">MVTGTSDKLSLARSSKPGLVTKRRKSTSSLRSVDESVDEGIPEKEPRFDDEEADAQRALEESLKSVYDAPWGFLPPMVIREPESGKYQPLPEVQEKGKEKVNNEVESDEDVPGIDAGVQDEGQAGPNPGEQDEGQARPNPGDAAASQPQSSHVVHVGPNLEHIDLEAMNVSTQLHPKQMDEGFTATVYLNVQDNLELTIEEHVILEEPASSTGTLSSLQHLAKDLSFGALFFNVKSSEANNEKTTVKTEAKSMLSVTIQQDTSLIPPMTTLIIDLTSRPDSPNVHRPLQATATETTTITTTTTHPPPPQPQQSTTDSMLMKHICKLKQIMGNLIQDNKYLEERLDSHGAHLYTLENLDIPQQVSKEVDEIVTNAVDLAVQAPLHNRFRDLPEADMKEILYQRIWETNTYKAHEDYMMLYEALEKSMNRDHTDELLKDLTKVRKKKKKRHDSPKMPPHQPPPPPPPAGLSGTSRSPRASGSSQVPQPPPPPPSTNKEGQSHGSTAPSSSKTAASAEYKAWTMTDTRIRPSVSSTLEYLHMDDDMSPDAQVHSSDDEDIENAHIPNVNLQQDWWKPLEEDRPATPEPAWSIPSSDLPVQKNNWAYALASTYSCRMDQNTPFWRLKNTKKKTKSDQNRTKREAWRSQEKSEAVTVIVERETEVTKDTVPPTNNGSTEDVQPPVVQIETSIPNSEPIVAPDIEPVVAPLLRTVKLMVALIPSMIVQPPLATPRTNMLREPIKFMKMNTASSLGSGTLPGNTISNPKEELKGITTRSGTAYQGPTIPTTSSSLPPVVERETEATKDTVHPTNNGSTKDVQPSVVQTESLILNSKPVVAPITKPVVALVSAPKPNQRPSIPYPSRLHDQKLRDK</sequence>
<feature type="region of interest" description="Disordered" evidence="1">
    <location>
        <begin position="772"/>
        <end position="816"/>
    </location>
</feature>
<feature type="compositionally biased region" description="Pro residues" evidence="1">
    <location>
        <begin position="453"/>
        <end position="466"/>
    </location>
</feature>
<feature type="compositionally biased region" description="Basic and acidic residues" evidence="1">
    <location>
        <begin position="630"/>
        <end position="649"/>
    </location>
</feature>
<accession>A0A6L2KM38</accession>
<feature type="region of interest" description="Disordered" evidence="1">
    <location>
        <begin position="844"/>
        <end position="868"/>
    </location>
</feature>
<proteinExistence type="predicted"/>
<feature type="compositionally biased region" description="Basic and acidic residues" evidence="1">
    <location>
        <begin position="54"/>
        <end position="63"/>
    </location>
</feature>
<gene>
    <name evidence="2" type="ORF">Tci_020912</name>
</gene>
<keyword evidence="2" id="KW-0548">Nucleotidyltransferase</keyword>
<organism evidence="2">
    <name type="scientific">Tanacetum cinerariifolium</name>
    <name type="common">Dalmatian daisy</name>
    <name type="synonym">Chrysanthemum cinerariifolium</name>
    <dbReference type="NCBI Taxonomy" id="118510"/>
    <lineage>
        <taxon>Eukaryota</taxon>
        <taxon>Viridiplantae</taxon>
        <taxon>Streptophyta</taxon>
        <taxon>Embryophyta</taxon>
        <taxon>Tracheophyta</taxon>
        <taxon>Spermatophyta</taxon>
        <taxon>Magnoliopsida</taxon>
        <taxon>eudicotyledons</taxon>
        <taxon>Gunneridae</taxon>
        <taxon>Pentapetalae</taxon>
        <taxon>asterids</taxon>
        <taxon>campanulids</taxon>
        <taxon>Asterales</taxon>
        <taxon>Asteraceae</taxon>
        <taxon>Asteroideae</taxon>
        <taxon>Anthemideae</taxon>
        <taxon>Anthemidinae</taxon>
        <taxon>Tanacetum</taxon>
    </lineage>
</organism>
<feature type="compositionally biased region" description="Low complexity" evidence="1">
    <location>
        <begin position="779"/>
        <end position="790"/>
    </location>
</feature>
<feature type="compositionally biased region" description="Basic and acidic residues" evidence="1">
    <location>
        <begin position="93"/>
        <end position="103"/>
    </location>
</feature>
<dbReference type="EMBL" id="BKCJ010002492">
    <property type="protein sequence ID" value="GEU48934.1"/>
    <property type="molecule type" value="Genomic_DNA"/>
</dbReference>
<feature type="compositionally biased region" description="Basic residues" evidence="1">
    <location>
        <begin position="441"/>
        <end position="450"/>
    </location>
</feature>
<dbReference type="AlphaFoldDB" id="A0A6L2KM38"/>
<feature type="compositionally biased region" description="Low complexity" evidence="1">
    <location>
        <begin position="502"/>
        <end position="511"/>
    </location>
</feature>
<feature type="compositionally biased region" description="Basic and acidic residues" evidence="1">
    <location>
        <begin position="859"/>
        <end position="868"/>
    </location>
</feature>
<comment type="caution">
    <text evidence="2">The sequence shown here is derived from an EMBL/GenBank/DDBJ whole genome shotgun (WGS) entry which is preliminary data.</text>
</comment>
<feature type="compositionally biased region" description="Polar residues" evidence="1">
    <location>
        <begin position="469"/>
        <end position="483"/>
    </location>
</feature>
<keyword evidence="2" id="KW-0808">Transferase</keyword>
<name>A0A6L2KM38_TANCI</name>
<feature type="region of interest" description="Disordered" evidence="1">
    <location>
        <begin position="626"/>
        <end position="649"/>
    </location>
</feature>
<feature type="compositionally biased region" description="Polar residues" evidence="1">
    <location>
        <begin position="804"/>
        <end position="816"/>
    </location>
</feature>
<feature type="compositionally biased region" description="Basic and acidic residues" evidence="1">
    <location>
        <begin position="792"/>
        <end position="803"/>
    </location>
</feature>
<feature type="region of interest" description="Disordered" evidence="1">
    <location>
        <begin position="441"/>
        <end position="511"/>
    </location>
</feature>
<protein>
    <submittedName>
        <fullName evidence="2">Reverse transcriptase domain-containing protein</fullName>
    </submittedName>
</protein>
<keyword evidence="2" id="KW-0695">RNA-directed DNA polymerase</keyword>
<dbReference type="GO" id="GO:0003964">
    <property type="term" value="F:RNA-directed DNA polymerase activity"/>
    <property type="evidence" value="ECO:0007669"/>
    <property type="project" value="UniProtKB-KW"/>
</dbReference>
<reference evidence="2" key="1">
    <citation type="journal article" date="2019" name="Sci. Rep.">
        <title>Draft genome of Tanacetum cinerariifolium, the natural source of mosquito coil.</title>
        <authorList>
            <person name="Yamashiro T."/>
            <person name="Shiraishi A."/>
            <person name="Satake H."/>
            <person name="Nakayama K."/>
        </authorList>
    </citation>
    <scope>NUCLEOTIDE SEQUENCE</scope>
</reference>
<evidence type="ECO:0000313" key="2">
    <source>
        <dbReference type="EMBL" id="GEU48934.1"/>
    </source>
</evidence>
<feature type="non-terminal residue" evidence="2">
    <location>
        <position position="868"/>
    </location>
</feature>